<dbReference type="Proteomes" id="UP000199532">
    <property type="component" value="Unassembled WGS sequence"/>
</dbReference>
<accession>A0A1H7AZL1</accession>
<reference evidence="1 2" key="1">
    <citation type="submission" date="2016-10" db="EMBL/GenBank/DDBJ databases">
        <authorList>
            <person name="de Groot N.N."/>
        </authorList>
    </citation>
    <scope>NUCLEOTIDE SEQUENCE [LARGE SCALE GENOMIC DNA]</scope>
    <source>
        <strain evidence="1 2">DSM 19938</strain>
    </source>
</reference>
<keyword evidence="2" id="KW-1185">Reference proteome</keyword>
<protein>
    <submittedName>
        <fullName evidence="1">Uncharacterized protein</fullName>
    </submittedName>
</protein>
<name>A0A1H7AZL1_9BACT</name>
<dbReference type="AlphaFoldDB" id="A0A1H7AZL1"/>
<dbReference type="EMBL" id="FNXY01000012">
    <property type="protein sequence ID" value="SEJ71019.1"/>
    <property type="molecule type" value="Genomic_DNA"/>
</dbReference>
<gene>
    <name evidence="1" type="ORF">SAMN04487995_6030</name>
</gene>
<dbReference type="STRING" id="408657.SAMN04487995_6030"/>
<sequence length="68" mass="8478">MSNTLIIRTTLSKVIICVQEKKFIYSDFIRKERYCFDNLRFKIRFDFYFTFAQTYVYRNKSLADYLKY</sequence>
<proteinExistence type="predicted"/>
<evidence type="ECO:0000313" key="2">
    <source>
        <dbReference type="Proteomes" id="UP000199532"/>
    </source>
</evidence>
<organism evidence="1 2">
    <name type="scientific">Dyadobacter koreensis</name>
    <dbReference type="NCBI Taxonomy" id="408657"/>
    <lineage>
        <taxon>Bacteria</taxon>
        <taxon>Pseudomonadati</taxon>
        <taxon>Bacteroidota</taxon>
        <taxon>Cytophagia</taxon>
        <taxon>Cytophagales</taxon>
        <taxon>Spirosomataceae</taxon>
        <taxon>Dyadobacter</taxon>
    </lineage>
</organism>
<evidence type="ECO:0000313" key="1">
    <source>
        <dbReference type="EMBL" id="SEJ71019.1"/>
    </source>
</evidence>